<organism evidence="2 3">
    <name type="scientific">Ensete ventricosum</name>
    <name type="common">Abyssinian banana</name>
    <name type="synonym">Musa ensete</name>
    <dbReference type="NCBI Taxonomy" id="4639"/>
    <lineage>
        <taxon>Eukaryota</taxon>
        <taxon>Viridiplantae</taxon>
        <taxon>Streptophyta</taxon>
        <taxon>Embryophyta</taxon>
        <taxon>Tracheophyta</taxon>
        <taxon>Spermatophyta</taxon>
        <taxon>Magnoliopsida</taxon>
        <taxon>Liliopsida</taxon>
        <taxon>Zingiberales</taxon>
        <taxon>Musaceae</taxon>
        <taxon>Ensete</taxon>
    </lineage>
</organism>
<feature type="compositionally biased region" description="Acidic residues" evidence="1">
    <location>
        <begin position="166"/>
        <end position="176"/>
    </location>
</feature>
<protein>
    <submittedName>
        <fullName evidence="2">Uncharacterized protein</fullName>
    </submittedName>
</protein>
<reference evidence="2 3" key="1">
    <citation type="journal article" date="2014" name="Agronomy (Basel)">
        <title>A Draft Genome Sequence for Ensete ventricosum, the Drought-Tolerant Tree Against Hunger.</title>
        <authorList>
            <person name="Harrison J."/>
            <person name="Moore K.A."/>
            <person name="Paszkiewicz K."/>
            <person name="Jones T."/>
            <person name="Grant M."/>
            <person name="Ambacheew D."/>
            <person name="Muzemil S."/>
            <person name="Studholme D.J."/>
        </authorList>
    </citation>
    <scope>NUCLEOTIDE SEQUENCE [LARGE SCALE GENOMIC DNA]</scope>
</reference>
<evidence type="ECO:0000313" key="2">
    <source>
        <dbReference type="EMBL" id="RRT43685.1"/>
    </source>
</evidence>
<evidence type="ECO:0000256" key="1">
    <source>
        <dbReference type="SAM" id="MobiDB-lite"/>
    </source>
</evidence>
<proteinExistence type="predicted"/>
<name>A0A426XW15_ENSVE</name>
<dbReference type="AlphaFoldDB" id="A0A426XW15"/>
<dbReference type="EMBL" id="AMZH03016971">
    <property type="protein sequence ID" value="RRT43685.1"/>
    <property type="molecule type" value="Genomic_DNA"/>
</dbReference>
<comment type="caution">
    <text evidence="2">The sequence shown here is derived from an EMBL/GenBank/DDBJ whole genome shotgun (WGS) entry which is preliminary data.</text>
</comment>
<dbReference type="Proteomes" id="UP000287651">
    <property type="component" value="Unassembled WGS sequence"/>
</dbReference>
<sequence>MLFNSLIGLSTPMDDSLGSDSRNDNWQRFVKPLQYKNTKQGLSFYLTNLRIDPRNNFYILLSRPKARDPMRSKGATTVHSYGGVFLRMYLGKTIESRGTKDKGHSLTSHAEAYYPLYCHPCSCTKKLTRDELREQSTKELCLHYDESLSHEHLCKKGRRLVIEPTEDEDIETSEEALEPKEEAMEEESQSADYVVHALAGYSNLHMMKVGGLLK</sequence>
<feature type="region of interest" description="Disordered" evidence="1">
    <location>
        <begin position="166"/>
        <end position="188"/>
    </location>
</feature>
<gene>
    <name evidence="2" type="ORF">B296_00028991</name>
</gene>
<evidence type="ECO:0000313" key="3">
    <source>
        <dbReference type="Proteomes" id="UP000287651"/>
    </source>
</evidence>
<accession>A0A426XW15</accession>